<dbReference type="PANTHER" id="PTHR47130:SF6">
    <property type="entry name" value="EGG ENVELOPE GLYCOPROTEIN-LIKE PRECURSOR"/>
    <property type="match status" value="1"/>
</dbReference>
<organism evidence="3 4">
    <name type="scientific">Neogobius melanostomus</name>
    <name type="common">round goby</name>
    <dbReference type="NCBI Taxonomy" id="47308"/>
    <lineage>
        <taxon>Eukaryota</taxon>
        <taxon>Metazoa</taxon>
        <taxon>Chordata</taxon>
        <taxon>Craniata</taxon>
        <taxon>Vertebrata</taxon>
        <taxon>Euteleostomi</taxon>
        <taxon>Actinopterygii</taxon>
        <taxon>Neopterygii</taxon>
        <taxon>Teleostei</taxon>
        <taxon>Neoteleostei</taxon>
        <taxon>Acanthomorphata</taxon>
        <taxon>Gobiaria</taxon>
        <taxon>Gobiiformes</taxon>
        <taxon>Gobioidei</taxon>
        <taxon>Gobiidae</taxon>
        <taxon>Benthophilinae</taxon>
        <taxon>Neogobiini</taxon>
        <taxon>Neogobius</taxon>
    </lineage>
</organism>
<dbReference type="Ensembl" id="ENSNMLT00000023381.1">
    <property type="protein sequence ID" value="ENSNMLP00000020846.1"/>
    <property type="gene ID" value="ENSNMLG00000013586.1"/>
</dbReference>
<feature type="signal peptide" evidence="1">
    <location>
        <begin position="1"/>
        <end position="21"/>
    </location>
</feature>
<feature type="domain" description="ZP" evidence="2">
    <location>
        <begin position="595"/>
        <end position="728"/>
    </location>
</feature>
<evidence type="ECO:0000256" key="1">
    <source>
        <dbReference type="SAM" id="SignalP"/>
    </source>
</evidence>
<dbReference type="Pfam" id="PF26562">
    <property type="entry name" value="Ig-like"/>
    <property type="match status" value="1"/>
</dbReference>
<dbReference type="PROSITE" id="PS51034">
    <property type="entry name" value="ZP_2"/>
    <property type="match status" value="1"/>
</dbReference>
<evidence type="ECO:0000313" key="3">
    <source>
        <dbReference type="Ensembl" id="ENSNMLP00000020846.1"/>
    </source>
</evidence>
<dbReference type="InterPro" id="IPR058876">
    <property type="entry name" value="Ig-like_ZP"/>
</dbReference>
<dbReference type="InterPro" id="IPR001507">
    <property type="entry name" value="ZP_dom"/>
</dbReference>
<protein>
    <submittedName>
        <fullName evidence="3">Zona pellucida protein AX 4</fullName>
    </submittedName>
</protein>
<evidence type="ECO:0000313" key="4">
    <source>
        <dbReference type="Proteomes" id="UP000694523"/>
    </source>
</evidence>
<dbReference type="Pfam" id="PF23344">
    <property type="entry name" value="ZP-N"/>
    <property type="match status" value="1"/>
</dbReference>
<feature type="chain" id="PRO_5034648918" evidence="1">
    <location>
        <begin position="22"/>
        <end position="728"/>
    </location>
</feature>
<accession>A0A8C6WNR7</accession>
<sequence>MEFGYWTSLIRLLLLCKAAQSAFIPDGVYYTDCHDRFFMIAVNLSFAGQEPYFEAVDETGVFPITEQYAAQCGYTAGILTVPGLVELRASYFSCHTTNHNDQIFTFNFNLIVTHNEERVSYALNKTCSPSLPWSPREVTCEVNYLEVSVKSDVFCPLALKPDIWNSYMQTVYDSATPGWQVVLVKEGKGMKPLNLSEARLYGYTFTVTENRLVARAAYGQPHSSRSEIDGISLEVLHAIMFSRQEWHVLLVDLVAPCTMYEAPYDGSGYMTWETPFTLYTGLHTTNFSFGLDGKLWEPDVARDMGYSVTSDGTVKVGVPYDADGAYRKSVVTEDLFDLYTCHFYMEQMATSDGGAETRTRTFRTLSSLIRRLLLTENRTVPHEEMFTVYLGNVPGDLELVAIQLNEEKFEAPFVNSSSYALDFTVMPNHTYGYTLTVPFDDPLVIKRFSAEHGAEVNELNIVYSVMIKPKRGPFSYHTTVTALRGIPPPQFDASCSESGITFKLDHEPSNVLWEFTVGSEPLTPELAAQQGYILSNNNQTLQLEVPLFTHGYKYENITLKGFLGTFETRVRNRQTSEVLSSSVKTCPFTAKEIIVCSKDGRMTIVADFSEVAAYEGAIVKTSLLDKYCGPIDADDSKALFSFPLNSCGTRVTFNKGSMTYQNAILYSINSSTPIGSFFVQCTYPLTALSQLFSKFAFDSETAGVGHLWRPLPSVFHRVHPDFSPQSPP</sequence>
<reference evidence="3" key="1">
    <citation type="submission" date="2025-08" db="UniProtKB">
        <authorList>
            <consortium name="Ensembl"/>
        </authorList>
    </citation>
    <scope>IDENTIFICATION</scope>
</reference>
<name>A0A8C6WNR7_9GOBI</name>
<reference evidence="3" key="2">
    <citation type="submission" date="2025-09" db="UniProtKB">
        <authorList>
            <consortium name="Ensembl"/>
        </authorList>
    </citation>
    <scope>IDENTIFICATION</scope>
</reference>
<dbReference type="Gene3D" id="2.60.40.3210">
    <property type="entry name" value="Zona pellucida, ZP-N domain"/>
    <property type="match status" value="1"/>
</dbReference>
<keyword evidence="4" id="KW-1185">Reference proteome</keyword>
<evidence type="ECO:0000259" key="2">
    <source>
        <dbReference type="PROSITE" id="PS51034"/>
    </source>
</evidence>
<dbReference type="Proteomes" id="UP000694523">
    <property type="component" value="Unplaced"/>
</dbReference>
<dbReference type="PANTHER" id="PTHR47130">
    <property type="entry name" value="SI:DKEY-19B23.11-RELATED"/>
    <property type="match status" value="1"/>
</dbReference>
<dbReference type="InterPro" id="IPR055356">
    <property type="entry name" value="ZP-N"/>
</dbReference>
<keyword evidence="1" id="KW-0732">Signal</keyword>
<proteinExistence type="predicted"/>
<dbReference type="AlphaFoldDB" id="A0A8C6WNR7"/>